<organism evidence="3 4">
    <name type="scientific">Runella salmonicolor</name>
    <dbReference type="NCBI Taxonomy" id="2950278"/>
    <lineage>
        <taxon>Bacteria</taxon>
        <taxon>Pseudomonadati</taxon>
        <taxon>Bacteroidota</taxon>
        <taxon>Cytophagia</taxon>
        <taxon>Cytophagales</taxon>
        <taxon>Spirosomataceae</taxon>
        <taxon>Runella</taxon>
    </lineage>
</organism>
<reference evidence="3 4" key="1">
    <citation type="submission" date="2022-06" db="EMBL/GenBank/DDBJ databases">
        <title>Runella sp. S5 genome sequencing.</title>
        <authorList>
            <person name="Park S."/>
        </authorList>
    </citation>
    <scope>NUCLEOTIDE SEQUENCE [LARGE SCALE GENOMIC DNA]</scope>
    <source>
        <strain evidence="3 4">S5</strain>
    </source>
</reference>
<evidence type="ECO:0000256" key="2">
    <source>
        <dbReference type="SAM" id="Phobius"/>
    </source>
</evidence>
<feature type="region of interest" description="Disordered" evidence="1">
    <location>
        <begin position="65"/>
        <end position="90"/>
    </location>
</feature>
<dbReference type="Proteomes" id="UP001204772">
    <property type="component" value="Unassembled WGS sequence"/>
</dbReference>
<gene>
    <name evidence="3" type="ORF">NCI00_00800</name>
</gene>
<name>A0ABT1FGT6_9BACT</name>
<feature type="transmembrane region" description="Helical" evidence="2">
    <location>
        <begin position="42"/>
        <end position="62"/>
    </location>
</feature>
<sequence>MKTLTNPDHFTFTNHFGEVHSNKSRLHSRIEMMNRQSTWRSSWRYIVLSLLLFLTAMCQPLLQSEPDKEAIPKNDKSQRPNIDQMTVSTTSHSGDTMIFENYQQGQLVGRVKIENSNKHTSYTWTGDMNQLMEASFFKRKNTMLYVRANHHLALYDEYKKSVTVFVDGKQVSLEELENVHIRQVAQVYAHKRASKENLYGVAEEYRNNQKSVPELKMIQASTRKPGETDFVIWIDRAPNRLKRDSSYYVFSPFYSGDF</sequence>
<keyword evidence="2" id="KW-0472">Membrane</keyword>
<evidence type="ECO:0000313" key="4">
    <source>
        <dbReference type="Proteomes" id="UP001204772"/>
    </source>
</evidence>
<accession>A0ABT1FGT6</accession>
<proteinExistence type="predicted"/>
<keyword evidence="4" id="KW-1185">Reference proteome</keyword>
<keyword evidence="2" id="KW-1133">Transmembrane helix</keyword>
<comment type="caution">
    <text evidence="3">The sequence shown here is derived from an EMBL/GenBank/DDBJ whole genome shotgun (WGS) entry which is preliminary data.</text>
</comment>
<evidence type="ECO:0000256" key="1">
    <source>
        <dbReference type="SAM" id="MobiDB-lite"/>
    </source>
</evidence>
<dbReference type="EMBL" id="JAMZEL010000001">
    <property type="protein sequence ID" value="MCP1380936.1"/>
    <property type="molecule type" value="Genomic_DNA"/>
</dbReference>
<feature type="compositionally biased region" description="Polar residues" evidence="1">
    <location>
        <begin position="79"/>
        <end position="90"/>
    </location>
</feature>
<feature type="compositionally biased region" description="Basic and acidic residues" evidence="1">
    <location>
        <begin position="65"/>
        <end position="78"/>
    </location>
</feature>
<protein>
    <submittedName>
        <fullName evidence="3">Uncharacterized protein</fullName>
    </submittedName>
</protein>
<keyword evidence="2" id="KW-0812">Transmembrane</keyword>
<evidence type="ECO:0000313" key="3">
    <source>
        <dbReference type="EMBL" id="MCP1380936.1"/>
    </source>
</evidence>
<dbReference type="RefSeq" id="WP_253523987.1">
    <property type="nucleotide sequence ID" value="NZ_JAMZEL010000001.1"/>
</dbReference>